<name>A0A0P9AL48_9CLOT</name>
<reference evidence="6 7" key="1">
    <citation type="submission" date="2015-09" db="EMBL/GenBank/DDBJ databases">
        <title>Genome sequence of Oxobacter pfennigii DSM 3222.</title>
        <authorList>
            <person name="Poehlein A."/>
            <person name="Bengelsdorf F.R."/>
            <person name="Schiel-Bengelsdorf B."/>
            <person name="Duerre P."/>
            <person name="Daniel R."/>
        </authorList>
    </citation>
    <scope>NUCLEOTIDE SEQUENCE [LARGE SCALE GENOMIC DNA]</scope>
    <source>
        <strain evidence="6 7">DSM 3222</strain>
    </source>
</reference>
<dbReference type="InterPro" id="IPR039425">
    <property type="entry name" value="RNA_pol_sigma-70-like"/>
</dbReference>
<dbReference type="STRING" id="36849.OXPF_05500"/>
<dbReference type="EMBL" id="LKET01000016">
    <property type="protein sequence ID" value="KPU46067.1"/>
    <property type="molecule type" value="Genomic_DNA"/>
</dbReference>
<gene>
    <name evidence="6" type="primary">sigM_1</name>
    <name evidence="6" type="ORF">OXPF_05500</name>
</gene>
<dbReference type="InterPro" id="IPR007627">
    <property type="entry name" value="RNA_pol_sigma70_r2"/>
</dbReference>
<keyword evidence="2" id="KW-0731">Sigma factor</keyword>
<dbReference type="GO" id="GO:0016987">
    <property type="term" value="F:sigma factor activity"/>
    <property type="evidence" value="ECO:0007669"/>
    <property type="project" value="UniProtKB-KW"/>
</dbReference>
<dbReference type="InterPro" id="IPR013325">
    <property type="entry name" value="RNA_pol_sigma_r2"/>
</dbReference>
<comment type="caution">
    <text evidence="6">The sequence shown here is derived from an EMBL/GenBank/DDBJ whole genome shotgun (WGS) entry which is preliminary data.</text>
</comment>
<evidence type="ECO:0000256" key="3">
    <source>
        <dbReference type="ARBA" id="ARBA00023125"/>
    </source>
</evidence>
<protein>
    <submittedName>
        <fullName evidence="6">RNA polymerase sigma factor SigM</fullName>
    </submittedName>
</protein>
<feature type="domain" description="RNA polymerase sigma-70 region 2" evidence="5">
    <location>
        <begin position="7"/>
        <end position="74"/>
    </location>
</feature>
<dbReference type="PATRIC" id="fig|36849.3.peg.583"/>
<accession>A0A0P9AL48</accession>
<dbReference type="AlphaFoldDB" id="A0A0P9AL48"/>
<dbReference type="InterPro" id="IPR014284">
    <property type="entry name" value="RNA_pol_sigma-70_dom"/>
</dbReference>
<dbReference type="Gene3D" id="1.10.1740.10">
    <property type="match status" value="1"/>
</dbReference>
<evidence type="ECO:0000256" key="2">
    <source>
        <dbReference type="ARBA" id="ARBA00023082"/>
    </source>
</evidence>
<dbReference type="GO" id="GO:0006352">
    <property type="term" value="P:DNA-templated transcription initiation"/>
    <property type="evidence" value="ECO:0007669"/>
    <property type="project" value="InterPro"/>
</dbReference>
<dbReference type="GO" id="GO:0003677">
    <property type="term" value="F:DNA binding"/>
    <property type="evidence" value="ECO:0007669"/>
    <property type="project" value="UniProtKB-KW"/>
</dbReference>
<keyword evidence="3" id="KW-0238">DNA-binding</keyword>
<proteinExistence type="predicted"/>
<dbReference type="Proteomes" id="UP000050326">
    <property type="component" value="Unassembled WGS sequence"/>
</dbReference>
<keyword evidence="1" id="KW-0805">Transcription regulation</keyword>
<dbReference type="OrthoDB" id="9795666at2"/>
<dbReference type="PANTHER" id="PTHR43133">
    <property type="entry name" value="RNA POLYMERASE ECF-TYPE SIGMA FACTO"/>
    <property type="match status" value="1"/>
</dbReference>
<evidence type="ECO:0000259" key="5">
    <source>
        <dbReference type="Pfam" id="PF04542"/>
    </source>
</evidence>
<dbReference type="PANTHER" id="PTHR43133:SF8">
    <property type="entry name" value="RNA POLYMERASE SIGMA FACTOR HI_1459-RELATED"/>
    <property type="match status" value="1"/>
</dbReference>
<dbReference type="Pfam" id="PF04542">
    <property type="entry name" value="Sigma70_r2"/>
    <property type="match status" value="1"/>
</dbReference>
<evidence type="ECO:0000313" key="6">
    <source>
        <dbReference type="EMBL" id="KPU46067.1"/>
    </source>
</evidence>
<dbReference type="NCBIfam" id="TIGR02937">
    <property type="entry name" value="sigma70-ECF"/>
    <property type="match status" value="1"/>
</dbReference>
<evidence type="ECO:0000313" key="7">
    <source>
        <dbReference type="Proteomes" id="UP000050326"/>
    </source>
</evidence>
<organism evidence="6 7">
    <name type="scientific">Oxobacter pfennigii</name>
    <dbReference type="NCBI Taxonomy" id="36849"/>
    <lineage>
        <taxon>Bacteria</taxon>
        <taxon>Bacillati</taxon>
        <taxon>Bacillota</taxon>
        <taxon>Clostridia</taxon>
        <taxon>Eubacteriales</taxon>
        <taxon>Clostridiaceae</taxon>
        <taxon>Oxobacter</taxon>
    </lineage>
</organism>
<dbReference type="SUPFAM" id="SSF88946">
    <property type="entry name" value="Sigma2 domain of RNA polymerase sigma factors"/>
    <property type="match status" value="1"/>
</dbReference>
<sequence>MTDFGEIYTEHFSDVYKYVLTLCRNEAIAEEVAQETFFKAMRNIDQFKGSCKLYVWLCQIAKNTYFSLSKKQKRMAPDIDADFPDITSDLERDYFNKETASRLHVLLHNLNEPYKEVFTLRVFGELSFSQMMFPFK</sequence>
<evidence type="ECO:0000256" key="1">
    <source>
        <dbReference type="ARBA" id="ARBA00023015"/>
    </source>
</evidence>
<evidence type="ECO:0000256" key="4">
    <source>
        <dbReference type="ARBA" id="ARBA00023163"/>
    </source>
</evidence>
<keyword evidence="4" id="KW-0804">Transcription</keyword>
<dbReference type="RefSeq" id="WP_083479663.1">
    <property type="nucleotide sequence ID" value="NZ_LKET01000016.1"/>
</dbReference>
<keyword evidence="7" id="KW-1185">Reference proteome</keyword>